<evidence type="ECO:0000313" key="1">
    <source>
        <dbReference type="EMBL" id="KAK7376343.1"/>
    </source>
</evidence>
<gene>
    <name evidence="1" type="ORF">VNO78_34809</name>
</gene>
<dbReference type="AlphaFoldDB" id="A0AAN9NV25"/>
<protein>
    <submittedName>
        <fullName evidence="1">Uncharacterized protein</fullName>
    </submittedName>
</protein>
<name>A0AAN9NV25_PSOTE</name>
<proteinExistence type="predicted"/>
<organism evidence="1 2">
    <name type="scientific">Psophocarpus tetragonolobus</name>
    <name type="common">Winged bean</name>
    <name type="synonym">Dolichos tetragonolobus</name>
    <dbReference type="NCBI Taxonomy" id="3891"/>
    <lineage>
        <taxon>Eukaryota</taxon>
        <taxon>Viridiplantae</taxon>
        <taxon>Streptophyta</taxon>
        <taxon>Embryophyta</taxon>
        <taxon>Tracheophyta</taxon>
        <taxon>Spermatophyta</taxon>
        <taxon>Magnoliopsida</taxon>
        <taxon>eudicotyledons</taxon>
        <taxon>Gunneridae</taxon>
        <taxon>Pentapetalae</taxon>
        <taxon>rosids</taxon>
        <taxon>fabids</taxon>
        <taxon>Fabales</taxon>
        <taxon>Fabaceae</taxon>
        <taxon>Papilionoideae</taxon>
        <taxon>50 kb inversion clade</taxon>
        <taxon>NPAAA clade</taxon>
        <taxon>indigoferoid/millettioid clade</taxon>
        <taxon>Phaseoleae</taxon>
        <taxon>Psophocarpus</taxon>
    </lineage>
</organism>
<sequence length="152" mass="16897">MSQINEYGKGNKEAESELVMKSKSMIIDIICKWYEQPHKLVQPKFAFYGNGQNLLHAQAIRPLPNKLKSHALASELKTNQWPTSKTENGFGTNELNMVVHKARALERKAGSEWANGAEEKEIPDEDLDLAGSHGNQPNLGRVGHVIGHPCVD</sequence>
<dbReference type="EMBL" id="JAYMYS010000028">
    <property type="protein sequence ID" value="KAK7376343.1"/>
    <property type="molecule type" value="Genomic_DNA"/>
</dbReference>
<accession>A0AAN9NV25</accession>
<keyword evidence="2" id="KW-1185">Reference proteome</keyword>
<comment type="caution">
    <text evidence="1">The sequence shown here is derived from an EMBL/GenBank/DDBJ whole genome shotgun (WGS) entry which is preliminary data.</text>
</comment>
<evidence type="ECO:0000313" key="2">
    <source>
        <dbReference type="Proteomes" id="UP001386955"/>
    </source>
</evidence>
<reference evidence="1 2" key="1">
    <citation type="submission" date="2024-01" db="EMBL/GenBank/DDBJ databases">
        <title>The genomes of 5 underutilized Papilionoideae crops provide insights into root nodulation and disease resistanc.</title>
        <authorList>
            <person name="Jiang F."/>
        </authorList>
    </citation>
    <scope>NUCLEOTIDE SEQUENCE [LARGE SCALE GENOMIC DNA]</scope>
    <source>
        <strain evidence="1">DUOXIRENSHENG_FW03</strain>
        <tissue evidence="1">Leaves</tissue>
    </source>
</reference>
<dbReference type="Proteomes" id="UP001386955">
    <property type="component" value="Unassembled WGS sequence"/>
</dbReference>